<reference evidence="3" key="1">
    <citation type="journal article" date="2016" name="Genome Announc.">
        <title>Draft genome sequence of Aspergillus niger strain An76.</title>
        <authorList>
            <person name="Gong W."/>
            <person name="Cheng Z."/>
            <person name="Zhang H."/>
            <person name="Liu L."/>
            <person name="Gao P."/>
            <person name="Wang L."/>
        </authorList>
    </citation>
    <scope>NUCLEOTIDE SEQUENCE [LARGE SCALE GENOMIC DNA]</scope>
    <source>
        <strain evidence="3">An76</strain>
    </source>
</reference>
<keyword evidence="1" id="KW-0812">Transmembrane</keyword>
<organism evidence="2 3">
    <name type="scientific">Aspergillus niger</name>
    <dbReference type="NCBI Taxonomy" id="5061"/>
    <lineage>
        <taxon>Eukaryota</taxon>
        <taxon>Fungi</taxon>
        <taxon>Dikarya</taxon>
        <taxon>Ascomycota</taxon>
        <taxon>Pezizomycotina</taxon>
        <taxon>Eurotiomycetes</taxon>
        <taxon>Eurotiomycetidae</taxon>
        <taxon>Eurotiales</taxon>
        <taxon>Aspergillaceae</taxon>
        <taxon>Aspergillus</taxon>
        <taxon>Aspergillus subgen. Circumdati</taxon>
    </lineage>
</organism>
<evidence type="ECO:0000256" key="1">
    <source>
        <dbReference type="SAM" id="Phobius"/>
    </source>
</evidence>
<dbReference type="SUPFAM" id="SSF52540">
    <property type="entry name" value="P-loop containing nucleoside triphosphate hydrolases"/>
    <property type="match status" value="1"/>
</dbReference>
<dbReference type="EMBL" id="BCMY01000002">
    <property type="protein sequence ID" value="GAQ35643.1"/>
    <property type="molecule type" value="Genomic_DNA"/>
</dbReference>
<dbReference type="Gene3D" id="3.40.50.300">
    <property type="entry name" value="P-loop containing nucleotide triphosphate hydrolases"/>
    <property type="match status" value="1"/>
</dbReference>
<evidence type="ECO:0000313" key="3">
    <source>
        <dbReference type="Proteomes" id="UP000068243"/>
    </source>
</evidence>
<feature type="transmembrane region" description="Helical" evidence="1">
    <location>
        <begin position="236"/>
        <end position="254"/>
    </location>
</feature>
<dbReference type="Pfam" id="PF17784">
    <property type="entry name" value="Sulfotransfer_4"/>
    <property type="match status" value="1"/>
</dbReference>
<dbReference type="OMA" id="AGQHGRE"/>
<dbReference type="VEuPathDB" id="FungiDB:M747DRAFT_296397"/>
<name>A0A117DVY5_ASPNG</name>
<dbReference type="OrthoDB" id="408152at2759"/>
<sequence length="256" mass="28729">MGQKASTPQPGAKLQVIGAGLSRTGTASFSAALNILLDGPVYHGGTQITMGPSTEIKSWITILRDWLSGKNHQKVLTMMKDRTDGYVAITDAPGTQFVPELLEIYPDSKVICTVRDPDAWVKSMAQIEGLATLWFLRAVLLPLPGMRHFVEYISVLQAQWDKVYNNERAFDIIWHRHIAWLKEIVPEDRLVFYDVREGWEPLCKALGKDIPDVPFPRINDSKAIDQVAQYHIKRGLMRWAAAFALVGAATAWFLRG</sequence>
<dbReference type="PaxDb" id="5061-CADANGAP00003078"/>
<dbReference type="VEuPathDB" id="FungiDB:An03g01320"/>
<accession>A0A117DVY5</accession>
<dbReference type="VEuPathDB" id="FungiDB:ATCC64974_83410"/>
<evidence type="ECO:0000313" key="2">
    <source>
        <dbReference type="EMBL" id="GAQ35643.1"/>
    </source>
</evidence>
<comment type="caution">
    <text evidence="2">The sequence shown here is derived from an EMBL/GenBank/DDBJ whole genome shotgun (WGS) entry which is preliminary data.</text>
</comment>
<protein>
    <submittedName>
        <fullName evidence="2">NAD dependent epimerase/dehydratase</fullName>
    </submittedName>
</protein>
<keyword evidence="1" id="KW-0472">Membrane</keyword>
<dbReference type="PANTHER" id="PTHR36978:SF3">
    <property type="entry name" value="P-LOOP CONTAINING NUCLEOSIDE TRIPHOSPHATE HYDROLASE PROTEIN"/>
    <property type="match status" value="1"/>
</dbReference>
<dbReference type="AlphaFoldDB" id="A0A117DVY5"/>
<proteinExistence type="predicted"/>
<keyword evidence="1" id="KW-1133">Transmembrane helix</keyword>
<dbReference type="PANTHER" id="PTHR36978">
    <property type="entry name" value="P-LOOP CONTAINING NUCLEOTIDE TRIPHOSPHATE HYDROLASE"/>
    <property type="match status" value="1"/>
</dbReference>
<dbReference type="InterPro" id="IPR040632">
    <property type="entry name" value="Sulfotransfer_4"/>
</dbReference>
<dbReference type="Proteomes" id="UP000068243">
    <property type="component" value="Unassembled WGS sequence"/>
</dbReference>
<dbReference type="InterPro" id="IPR027417">
    <property type="entry name" value="P-loop_NTPase"/>
</dbReference>
<gene>
    <name evidence="2" type="ORF">ABL_01248</name>
</gene>
<dbReference type="VEuPathDB" id="FungiDB:ASPNIDRAFT2_1146026"/>